<dbReference type="AlphaFoldDB" id="A0A2T4YPQ3"/>
<comment type="caution">
    <text evidence="3">The sequence shown here is derived from an EMBL/GenBank/DDBJ whole genome shotgun (WGS) entry which is preliminary data.</text>
</comment>
<evidence type="ECO:0000256" key="1">
    <source>
        <dbReference type="SAM" id="MobiDB-lite"/>
    </source>
</evidence>
<reference evidence="3 4" key="1">
    <citation type="submission" date="2018-04" db="EMBL/GenBank/DDBJ databases">
        <title>Genomic Encyclopedia of Type Strains, Phase III (KMG-III): the genomes of soil and plant-associated and newly described type strains.</title>
        <authorList>
            <person name="Whitman W."/>
        </authorList>
    </citation>
    <scope>NUCLEOTIDE SEQUENCE [LARGE SCALE GENOMIC DNA]</scope>
    <source>
        <strain evidence="3 4">NW12</strain>
    </source>
</reference>
<dbReference type="Proteomes" id="UP000240996">
    <property type="component" value="Unassembled WGS sequence"/>
</dbReference>
<dbReference type="RefSeq" id="WP_167396730.1">
    <property type="nucleotide sequence ID" value="NZ_PZZN01000002.1"/>
</dbReference>
<keyword evidence="2" id="KW-0812">Transmembrane</keyword>
<proteinExistence type="predicted"/>
<keyword evidence="2" id="KW-0472">Membrane</keyword>
<accession>A0A2T4YPQ3</accession>
<feature type="region of interest" description="Disordered" evidence="1">
    <location>
        <begin position="227"/>
        <end position="265"/>
    </location>
</feature>
<feature type="region of interest" description="Disordered" evidence="1">
    <location>
        <begin position="27"/>
        <end position="46"/>
    </location>
</feature>
<protein>
    <submittedName>
        <fullName evidence="3">Uncharacterized protein</fullName>
    </submittedName>
</protein>
<organism evidence="3 4">
    <name type="scientific">Sphingomonas aerolata</name>
    <dbReference type="NCBI Taxonomy" id="185951"/>
    <lineage>
        <taxon>Bacteria</taxon>
        <taxon>Pseudomonadati</taxon>
        <taxon>Pseudomonadota</taxon>
        <taxon>Alphaproteobacteria</taxon>
        <taxon>Sphingomonadales</taxon>
        <taxon>Sphingomonadaceae</taxon>
        <taxon>Sphingomonas</taxon>
    </lineage>
</organism>
<feature type="compositionally biased region" description="Low complexity" evidence="1">
    <location>
        <begin position="28"/>
        <end position="40"/>
    </location>
</feature>
<feature type="transmembrane region" description="Helical" evidence="2">
    <location>
        <begin position="88"/>
        <end position="106"/>
    </location>
</feature>
<keyword evidence="4" id="KW-1185">Reference proteome</keyword>
<name>A0A2T4YPQ3_9SPHN</name>
<feature type="compositionally biased region" description="Polar residues" evidence="1">
    <location>
        <begin position="227"/>
        <end position="247"/>
    </location>
</feature>
<sequence length="265" mass="28903">MAKPVAFADEQIDADLWQIVGPWDQLQPRNNRNSVRPSPRAASIEAHRDKVPLPIWDGTQSDGKIGLAQIARESRRKLLVRRLASRRAAMITATVVATLGTGLYALTTDMTQRQNAVASQSASNGPNIVVDARVRNQPTDFSKIAIVERATEPPSVLSKTSGLEFTNRTAQRLPINKGPKRKASGVGRLAIAKHHALKSKASADEPLLTSLPYGFVGLIPTKVSPSSSLLEESDITTEATKLNTKENSVTDRRDSVQAMRSLRRQ</sequence>
<gene>
    <name evidence="3" type="ORF">C8J24_1710</name>
</gene>
<keyword evidence="2" id="KW-1133">Transmembrane helix</keyword>
<evidence type="ECO:0000313" key="3">
    <source>
        <dbReference type="EMBL" id="PTM45492.1"/>
    </source>
</evidence>
<dbReference type="EMBL" id="PZZN01000002">
    <property type="protein sequence ID" value="PTM45492.1"/>
    <property type="molecule type" value="Genomic_DNA"/>
</dbReference>
<evidence type="ECO:0000256" key="2">
    <source>
        <dbReference type="SAM" id="Phobius"/>
    </source>
</evidence>
<evidence type="ECO:0000313" key="4">
    <source>
        <dbReference type="Proteomes" id="UP000240996"/>
    </source>
</evidence>